<gene>
    <name evidence="18" type="ORF">FB467_3389</name>
</gene>
<dbReference type="Proteomes" id="UP000319516">
    <property type="component" value="Unassembled WGS sequence"/>
</dbReference>
<accession>A0A542YVU5</accession>
<dbReference type="PANTHER" id="PTHR11986:SF58">
    <property type="entry name" value="LEUCINE_METHIONINE RACEMASE"/>
    <property type="match status" value="1"/>
</dbReference>
<dbReference type="InterPro" id="IPR005814">
    <property type="entry name" value="Aminotrans_3"/>
</dbReference>
<evidence type="ECO:0000256" key="15">
    <source>
        <dbReference type="ARBA" id="ARBA00050054"/>
    </source>
</evidence>
<evidence type="ECO:0000256" key="7">
    <source>
        <dbReference type="ARBA" id="ARBA00022576"/>
    </source>
</evidence>
<evidence type="ECO:0000256" key="1">
    <source>
        <dbReference type="ARBA" id="ARBA00001750"/>
    </source>
</evidence>
<evidence type="ECO:0000256" key="13">
    <source>
        <dbReference type="ARBA" id="ARBA00031787"/>
    </source>
</evidence>
<evidence type="ECO:0000256" key="14">
    <source>
        <dbReference type="ARBA" id="ARBA00048021"/>
    </source>
</evidence>
<dbReference type="EC" id="2.6.1.22" evidence="5"/>
<dbReference type="InterPro" id="IPR049704">
    <property type="entry name" value="Aminotrans_3_PPA_site"/>
</dbReference>
<evidence type="ECO:0000256" key="11">
    <source>
        <dbReference type="ARBA" id="ARBA00030204"/>
    </source>
</evidence>
<comment type="caution">
    <text evidence="18">The sequence shown here is derived from an EMBL/GenBank/DDBJ whole genome shotgun (WGS) entry which is preliminary data.</text>
</comment>
<dbReference type="InterPro" id="IPR015421">
    <property type="entry name" value="PyrdxlP-dep_Trfase_major"/>
</dbReference>
<name>A0A542YVU5_9MICO</name>
<dbReference type="PIRSF" id="PIRSF000521">
    <property type="entry name" value="Transaminase_4ab_Lys_Orn"/>
    <property type="match status" value="1"/>
</dbReference>
<evidence type="ECO:0000256" key="17">
    <source>
        <dbReference type="SAM" id="MobiDB-lite"/>
    </source>
</evidence>
<dbReference type="EC" id="2.6.1.19" evidence="6"/>
<evidence type="ECO:0000256" key="2">
    <source>
        <dbReference type="ARBA" id="ARBA00001933"/>
    </source>
</evidence>
<dbReference type="InterPro" id="IPR015422">
    <property type="entry name" value="PyrdxlP-dep_Trfase_small"/>
</dbReference>
<proteinExistence type="inferred from homology"/>
<dbReference type="PROSITE" id="PS00600">
    <property type="entry name" value="AA_TRANSFER_CLASS_3"/>
    <property type="match status" value="1"/>
</dbReference>
<keyword evidence="7 18" id="KW-0032">Aminotransferase</keyword>
<dbReference type="EMBL" id="VFOP01000001">
    <property type="protein sequence ID" value="TQL52210.1"/>
    <property type="molecule type" value="Genomic_DNA"/>
</dbReference>
<dbReference type="Pfam" id="PF00202">
    <property type="entry name" value="Aminotran_3"/>
    <property type="match status" value="1"/>
</dbReference>
<feature type="region of interest" description="Disordered" evidence="17">
    <location>
        <begin position="1"/>
        <end position="24"/>
    </location>
</feature>
<dbReference type="SUPFAM" id="SSF53383">
    <property type="entry name" value="PLP-dependent transferases"/>
    <property type="match status" value="1"/>
</dbReference>
<comment type="pathway">
    <text evidence="3">Amino-acid degradation; 4-aminobutanoate degradation.</text>
</comment>
<evidence type="ECO:0000256" key="6">
    <source>
        <dbReference type="ARBA" id="ARBA00012912"/>
    </source>
</evidence>
<protein>
    <recommendedName>
        <fullName evidence="12">(S)-3-amino-2-methylpropionate transaminase</fullName>
        <ecNumber evidence="6">2.6.1.19</ecNumber>
        <ecNumber evidence="5">2.6.1.22</ecNumber>
    </recommendedName>
    <alternativeName>
        <fullName evidence="13">GABA aminotransferase</fullName>
    </alternativeName>
    <alternativeName>
        <fullName evidence="11">Gamma-amino-N-butyrate transaminase</fullName>
    </alternativeName>
    <alternativeName>
        <fullName evidence="15">Glutamate:succinic semialdehyde transaminase</fullName>
    </alternativeName>
    <alternativeName>
        <fullName evidence="10">L-AIBAT</fullName>
    </alternativeName>
</protein>
<dbReference type="AlphaFoldDB" id="A0A542YVU5"/>
<evidence type="ECO:0000256" key="9">
    <source>
        <dbReference type="ARBA" id="ARBA00022898"/>
    </source>
</evidence>
<reference evidence="18 19" key="1">
    <citation type="submission" date="2019-06" db="EMBL/GenBank/DDBJ databases">
        <title>Sequencing the genomes of 1000 actinobacteria strains.</title>
        <authorList>
            <person name="Klenk H.-P."/>
        </authorList>
    </citation>
    <scope>NUCLEOTIDE SEQUENCE [LARGE SCALE GENOMIC DNA]</scope>
    <source>
        <strain evidence="18 19">DSM 12335</strain>
    </source>
</reference>
<evidence type="ECO:0000256" key="12">
    <source>
        <dbReference type="ARBA" id="ARBA00030857"/>
    </source>
</evidence>
<dbReference type="CDD" id="cd00610">
    <property type="entry name" value="OAT_like"/>
    <property type="match status" value="1"/>
</dbReference>
<dbReference type="GO" id="GO:0034386">
    <property type="term" value="F:4-aminobutyrate:2-oxoglutarate transaminase activity"/>
    <property type="evidence" value="ECO:0007669"/>
    <property type="project" value="UniProtKB-EC"/>
</dbReference>
<evidence type="ECO:0000256" key="3">
    <source>
        <dbReference type="ARBA" id="ARBA00005176"/>
    </source>
</evidence>
<evidence type="ECO:0000256" key="4">
    <source>
        <dbReference type="ARBA" id="ARBA00008954"/>
    </source>
</evidence>
<dbReference type="Gene3D" id="3.40.640.10">
    <property type="entry name" value="Type I PLP-dependent aspartate aminotransferase-like (Major domain)"/>
    <property type="match status" value="1"/>
</dbReference>
<comment type="similarity">
    <text evidence="4 16">Belongs to the class-III pyridoxal-phosphate-dependent aminotransferase family.</text>
</comment>
<evidence type="ECO:0000256" key="10">
    <source>
        <dbReference type="ARBA" id="ARBA00029760"/>
    </source>
</evidence>
<evidence type="ECO:0000256" key="16">
    <source>
        <dbReference type="RuleBase" id="RU003560"/>
    </source>
</evidence>
<dbReference type="OrthoDB" id="9801052at2"/>
<evidence type="ECO:0000313" key="19">
    <source>
        <dbReference type="Proteomes" id="UP000319516"/>
    </source>
</evidence>
<dbReference type="GO" id="GO:0042802">
    <property type="term" value="F:identical protein binding"/>
    <property type="evidence" value="ECO:0007669"/>
    <property type="project" value="TreeGrafter"/>
</dbReference>
<keyword evidence="19" id="KW-1185">Reference proteome</keyword>
<comment type="cofactor">
    <cofactor evidence="2">
        <name>pyridoxal 5'-phosphate</name>
        <dbReference type="ChEBI" id="CHEBI:597326"/>
    </cofactor>
</comment>
<dbReference type="RefSeq" id="WP_141786111.1">
    <property type="nucleotide sequence ID" value="NZ_BAAAIK010000001.1"/>
</dbReference>
<dbReference type="GO" id="GO:0047298">
    <property type="term" value="F:(S)-3-amino-2-methylpropionate transaminase activity"/>
    <property type="evidence" value="ECO:0007669"/>
    <property type="project" value="UniProtKB-EC"/>
</dbReference>
<dbReference type="Gene3D" id="3.90.1150.10">
    <property type="entry name" value="Aspartate Aminotransferase, domain 1"/>
    <property type="match status" value="1"/>
</dbReference>
<dbReference type="InterPro" id="IPR015424">
    <property type="entry name" value="PyrdxlP-dep_Trfase"/>
</dbReference>
<evidence type="ECO:0000313" key="18">
    <source>
        <dbReference type="EMBL" id="TQL52210.1"/>
    </source>
</evidence>
<dbReference type="GO" id="GO:0030170">
    <property type="term" value="F:pyridoxal phosphate binding"/>
    <property type="evidence" value="ECO:0007669"/>
    <property type="project" value="InterPro"/>
</dbReference>
<dbReference type="PANTHER" id="PTHR11986">
    <property type="entry name" value="AMINOTRANSFERASE CLASS III"/>
    <property type="match status" value="1"/>
</dbReference>
<dbReference type="InterPro" id="IPR050103">
    <property type="entry name" value="Class-III_PLP-dep_AT"/>
</dbReference>
<evidence type="ECO:0000256" key="5">
    <source>
        <dbReference type="ARBA" id="ARBA00012876"/>
    </source>
</evidence>
<evidence type="ECO:0000256" key="8">
    <source>
        <dbReference type="ARBA" id="ARBA00022679"/>
    </source>
</evidence>
<comment type="catalytic activity">
    <reaction evidence="1">
        <text>(S)-3-amino-2-methylpropanoate + 2-oxoglutarate = 2-methyl-3-oxopropanoate + L-glutamate</text>
        <dbReference type="Rhea" id="RHEA:13993"/>
        <dbReference type="ChEBI" id="CHEBI:16810"/>
        <dbReference type="ChEBI" id="CHEBI:29985"/>
        <dbReference type="ChEBI" id="CHEBI:57700"/>
        <dbReference type="ChEBI" id="CHEBI:58655"/>
        <dbReference type="EC" id="2.6.1.22"/>
    </reaction>
</comment>
<organism evidence="18 19">
    <name type="scientific">Ornithinicoccus hortensis</name>
    <dbReference type="NCBI Taxonomy" id="82346"/>
    <lineage>
        <taxon>Bacteria</taxon>
        <taxon>Bacillati</taxon>
        <taxon>Actinomycetota</taxon>
        <taxon>Actinomycetes</taxon>
        <taxon>Micrococcales</taxon>
        <taxon>Intrasporangiaceae</taxon>
        <taxon>Ornithinicoccus</taxon>
    </lineage>
</organism>
<keyword evidence="9 16" id="KW-0663">Pyridoxal phosphate</keyword>
<sequence length="457" mass="48546">MTTTDVRAELTGTGEQQPEWFDPQRPVPDVRTALPGPAAQEVLSADGAVTSPSLPRAYPLAPRRGWRSTLEDVDGNLFLDFNAGIAVNSTGHAHPTVVRAVQEQAADLLHYSASDFFLPIYSQMCQALADVAPMSDPVRVFLTNSGAEAVEGALKLSRYATGRPYVISFNGAFHGRTYGALSLTASKAKYHKGFGPLLPGVHHVPFADPRIAAEGGRDTGTIDYLENTLFRYDVDPSEVAAIFVEPIQGEGGYIVPADGWMADLRELCDRYGILLVADEVQSGAGRTGKMWAIEHTGVEPDILLSAKGLASGLPLGAFIARASIMESWGVGAHGSTYGGSPVPCAAGLATLQVIREEGLLENATEQGNALLEGLRALQAQHPDTLVDVRGVGLMIGIEFPSGEIAEAVQMAAFERGLLVLEAGENVVRMAPPLVIDRSEVETGLRILAEAVVEVVAR</sequence>
<comment type="catalytic activity">
    <reaction evidence="14">
        <text>4-aminobutanoate + 2-oxoglutarate = succinate semialdehyde + L-glutamate</text>
        <dbReference type="Rhea" id="RHEA:23352"/>
        <dbReference type="ChEBI" id="CHEBI:16810"/>
        <dbReference type="ChEBI" id="CHEBI:29985"/>
        <dbReference type="ChEBI" id="CHEBI:57706"/>
        <dbReference type="ChEBI" id="CHEBI:59888"/>
        <dbReference type="EC" id="2.6.1.19"/>
    </reaction>
</comment>
<keyword evidence="8 18" id="KW-0808">Transferase</keyword>
<dbReference type="FunFam" id="3.40.640.10:FF:000013">
    <property type="entry name" value="4-aminobutyrate aminotransferase"/>
    <property type="match status" value="1"/>
</dbReference>